<sequence length="133" mass="15633">MQQKGEIALTLLFEEKWDKTIAPSDRKMFQSVYEQNPIQEGRLEFIPVRAAFNHQGCVLASVCILNGKDDWRLQNRLLYYKEQEDLVAEGRFTHDLLVPSHTAVPWTFIFHPNSFIRPPSLQHWEISLQNDHK</sequence>
<dbReference type="AlphaFoldDB" id="A0A4U1MJ35"/>
<evidence type="ECO:0000313" key="1">
    <source>
        <dbReference type="EMBL" id="TKD70506.1"/>
    </source>
</evidence>
<dbReference type="NCBIfam" id="TIGR04398">
    <property type="entry name" value="SLAP_DUP"/>
    <property type="match status" value="1"/>
</dbReference>
<dbReference type="Proteomes" id="UP000310541">
    <property type="component" value="Unassembled WGS sequence"/>
</dbReference>
<evidence type="ECO:0000313" key="2">
    <source>
        <dbReference type="Proteomes" id="UP000310541"/>
    </source>
</evidence>
<dbReference type="InterPro" id="IPR030910">
    <property type="entry name" value="SLAP_dom"/>
</dbReference>
<proteinExistence type="predicted"/>
<dbReference type="EMBL" id="SWFM01000002">
    <property type="protein sequence ID" value="TKD70506.1"/>
    <property type="molecule type" value="Genomic_DNA"/>
</dbReference>
<accession>A0A4U1MJ35</accession>
<reference evidence="1 2" key="1">
    <citation type="submission" date="2019-04" db="EMBL/GenBank/DDBJ databases">
        <title>Genome sequence of Bacillus hwajinpoensis strain Y2.</title>
        <authorList>
            <person name="Fair J.L."/>
            <person name="Maclea K.S."/>
        </authorList>
    </citation>
    <scope>NUCLEOTIDE SEQUENCE [LARGE SCALE GENOMIC DNA]</scope>
    <source>
        <strain evidence="1 2">Y2</strain>
    </source>
</reference>
<protein>
    <submittedName>
        <fullName evidence="1">SLAP domain-containing protein</fullName>
    </submittedName>
</protein>
<comment type="caution">
    <text evidence="1">The sequence shown here is derived from an EMBL/GenBank/DDBJ whole genome shotgun (WGS) entry which is preliminary data.</text>
</comment>
<dbReference type="OrthoDB" id="1907642at2"/>
<organism evidence="1 2">
    <name type="scientific">Guptibacillus hwajinpoensis</name>
    <dbReference type="NCBI Taxonomy" id="208199"/>
    <lineage>
        <taxon>Bacteria</taxon>
        <taxon>Bacillati</taxon>
        <taxon>Bacillota</taxon>
        <taxon>Bacilli</taxon>
        <taxon>Bacillales</taxon>
        <taxon>Guptibacillaceae</taxon>
        <taxon>Guptibacillus</taxon>
    </lineage>
</organism>
<gene>
    <name evidence="1" type="ORF">FBF83_07705</name>
</gene>
<name>A0A4U1MJ35_9BACL</name>